<dbReference type="FunFam" id="3.30.830.10:FF:000034">
    <property type="entry name" value="presequence protease 1, chloroplastic/mitochondrial"/>
    <property type="match status" value="1"/>
</dbReference>
<dbReference type="Pfam" id="PF05193">
    <property type="entry name" value="Peptidase_M16_C"/>
    <property type="match status" value="1"/>
</dbReference>
<evidence type="ECO:0000259" key="1">
    <source>
        <dbReference type="SMART" id="SM01264"/>
    </source>
</evidence>
<accession>A0A1M7CMJ5</accession>
<dbReference type="InterPro" id="IPR011249">
    <property type="entry name" value="Metalloenz_LuxS/M16"/>
</dbReference>
<evidence type="ECO:0000313" key="2">
    <source>
        <dbReference type="EMBL" id="SHL68415.1"/>
    </source>
</evidence>
<feature type="domain" description="Peptidase M16C associated" evidence="1">
    <location>
        <begin position="470"/>
        <end position="720"/>
    </location>
</feature>
<evidence type="ECO:0000313" key="3">
    <source>
        <dbReference type="Proteomes" id="UP000184386"/>
    </source>
</evidence>
<dbReference type="GO" id="GO:0004222">
    <property type="term" value="F:metalloendopeptidase activity"/>
    <property type="evidence" value="ECO:0007669"/>
    <property type="project" value="TreeGrafter"/>
</dbReference>
<dbReference type="EMBL" id="FRAC01000044">
    <property type="protein sequence ID" value="SHL68415.1"/>
    <property type="molecule type" value="Genomic_DNA"/>
</dbReference>
<dbReference type="SUPFAM" id="SSF63411">
    <property type="entry name" value="LuxS/MPP-like metallohydrolase"/>
    <property type="match status" value="4"/>
</dbReference>
<reference evidence="2 3" key="1">
    <citation type="submission" date="2016-11" db="EMBL/GenBank/DDBJ databases">
        <authorList>
            <person name="Jaros S."/>
            <person name="Januszkiewicz K."/>
            <person name="Wedrychowicz H."/>
        </authorList>
    </citation>
    <scope>NUCLEOTIDE SEQUENCE [LARGE SCALE GENOMIC DNA]</scope>
    <source>
        <strain evidence="2 3">DSM 15929</strain>
    </source>
</reference>
<organism evidence="2 3">
    <name type="scientific">Anaerocolumna jejuensis DSM 15929</name>
    <dbReference type="NCBI Taxonomy" id="1121322"/>
    <lineage>
        <taxon>Bacteria</taxon>
        <taxon>Bacillati</taxon>
        <taxon>Bacillota</taxon>
        <taxon>Clostridia</taxon>
        <taxon>Lachnospirales</taxon>
        <taxon>Lachnospiraceae</taxon>
        <taxon>Anaerocolumna</taxon>
    </lineage>
</organism>
<dbReference type="GO" id="GO:0016485">
    <property type="term" value="P:protein processing"/>
    <property type="evidence" value="ECO:0007669"/>
    <property type="project" value="TreeGrafter"/>
</dbReference>
<sequence length="982" mass="112556">MARNIKSSKELGSLTDYELLSEEELKDINSFGVLLKHKKTGARIAIVSNDDNNKVFSVGFRTPPFDSTGVAHIIEHSVLCGSRDFPAKDPFIELAKGSLNTFLNAMTYPDKTIYPVASCNEQDFQNLMHVYMDAVFYPNMYKKEEIFKQEGWHYELEHEDSELIYNGVVYNEMKGAFSSPEQFLFRTIQNALFPDTAYGVESGGDPDYIPDLTYTGFLDFHKRYYHPSNSYIYLYGDMDVNEKLDWLHEKYLSQFEYHYVDSEIKFQEPFKERRDLTTFYPLSEQEELASNTYYSYNMSIGTSLDSELCMAFQILEYVLLSSPGAPLKQALLDAGIGKDIISSFDGDTYQPIFSVIAKNADINQKDDFLRVIKATLEKVVKEGIDEKSLRAAINYYEFKYREADFGQFPKGLMYGIQMLGSWLYDDSKPFIKLNSNTLFENLKDKINTDYYVRLIENYLLGNPHVALVTLVPKKGLNSEKEEKLKGKLQAYKESLSGEEIRKLIEDTSSLKEYQDTPSTKEELESIPLLSVEDIDKKSQPFYNEEKDVDGITIVHHNVFTNGIAYMRLIFDLEDIPKELTPYIGLLSSVLGLVDTEHYSYLELSNEINIHTGGISCDLSCYGKKNSMNQYLPALIMDVKALYEEMDDAFDLLKEIISFTKLEDKKRLLEIVSEIKSRLLMHLTSAGHSAAVDRAMSYFSESSRFSEEVKGIAFYKFIEKLEANFIEEADEVIRKLKLLMNYIFRKENLIISFTSNTEGLDTLKGKLLPFVEQLKEEPVEKEEEHFELRKANEGFKTSGQVQYVARTGNFLRAGYQYTGALEVLKVILSYEYLWTNIRVKGGAYGCMCGFSSISGNGYFTSYRDPNLKETNEIYDKTAEYIRNFTADERDMTKYIIGTISGIDTPRTPRMKGDASMGAYITGLKEEDVQRQRDEVLHATKEDIRKLADIVKAIMDCGNLCVIGSESKIEQNRDLFMEVKNLSN</sequence>
<gene>
    <name evidence="2" type="ORF">SAMN02745136_05464</name>
</gene>
<dbReference type="Proteomes" id="UP000184386">
    <property type="component" value="Unassembled WGS sequence"/>
</dbReference>
<dbReference type="Gene3D" id="3.30.830.10">
    <property type="entry name" value="Metalloenzyme, LuxS/M16 peptidase-like"/>
    <property type="match status" value="4"/>
</dbReference>
<dbReference type="Pfam" id="PF00675">
    <property type="entry name" value="Peptidase_M16"/>
    <property type="match status" value="1"/>
</dbReference>
<dbReference type="InterPro" id="IPR007863">
    <property type="entry name" value="Peptidase_M16_C"/>
</dbReference>
<dbReference type="RefSeq" id="WP_073280358.1">
    <property type="nucleotide sequence ID" value="NZ_FRAC01000044.1"/>
</dbReference>
<dbReference type="OrthoDB" id="9762027at2"/>
<dbReference type="Pfam" id="PF08367">
    <property type="entry name" value="M16C_assoc"/>
    <property type="match status" value="1"/>
</dbReference>
<dbReference type="InterPro" id="IPR055130">
    <property type="entry name" value="PreP_C"/>
</dbReference>
<dbReference type="AlphaFoldDB" id="A0A1M7CMJ5"/>
<dbReference type="SMART" id="SM01264">
    <property type="entry name" value="M16C_associated"/>
    <property type="match status" value="1"/>
</dbReference>
<keyword evidence="3" id="KW-1185">Reference proteome</keyword>
<dbReference type="GO" id="GO:0046872">
    <property type="term" value="F:metal ion binding"/>
    <property type="evidence" value="ECO:0007669"/>
    <property type="project" value="InterPro"/>
</dbReference>
<protein>
    <recommendedName>
        <fullName evidence="1">Peptidase M16C associated domain-containing protein</fullName>
    </recommendedName>
</protein>
<proteinExistence type="predicted"/>
<dbReference type="PANTHER" id="PTHR43016">
    <property type="entry name" value="PRESEQUENCE PROTEASE"/>
    <property type="match status" value="1"/>
</dbReference>
<dbReference type="InterPro" id="IPR013578">
    <property type="entry name" value="Peptidase_M16C_assoc"/>
</dbReference>
<dbReference type="InterPro" id="IPR011765">
    <property type="entry name" value="Pept_M16_N"/>
</dbReference>
<dbReference type="PANTHER" id="PTHR43016:SF13">
    <property type="entry name" value="PRESEQUENCE PROTEASE, MITOCHONDRIAL"/>
    <property type="match status" value="1"/>
</dbReference>
<dbReference type="STRING" id="1121322.SAMN02745136_05464"/>
<dbReference type="Pfam" id="PF22516">
    <property type="entry name" value="PreP_C"/>
    <property type="match status" value="1"/>
</dbReference>
<name>A0A1M7CMJ5_9FIRM</name>